<dbReference type="Proteomes" id="UP000178129">
    <property type="component" value="Unassembled WGS sequence"/>
</dbReference>
<evidence type="ECO:0000313" key="4">
    <source>
        <dbReference type="EMBL" id="CZT06213.1"/>
    </source>
</evidence>
<dbReference type="InterPro" id="IPR010730">
    <property type="entry name" value="HET"/>
</dbReference>
<evidence type="ECO:0000313" key="5">
    <source>
        <dbReference type="Proteomes" id="UP000178129"/>
    </source>
</evidence>
<dbReference type="Pfam" id="PF26639">
    <property type="entry name" value="Het-6_barrel"/>
    <property type="match status" value="1"/>
</dbReference>
<feature type="transmembrane region" description="Helical" evidence="2">
    <location>
        <begin position="979"/>
        <end position="995"/>
    </location>
</feature>
<feature type="transmembrane region" description="Helical" evidence="2">
    <location>
        <begin position="920"/>
        <end position="943"/>
    </location>
</feature>
<accession>A0A1E1L723</accession>
<dbReference type="STRING" id="914237.A0A1E1L723"/>
<dbReference type="EMBL" id="FJUW01000038">
    <property type="protein sequence ID" value="CZT06213.1"/>
    <property type="molecule type" value="Genomic_DNA"/>
</dbReference>
<protein>
    <recommendedName>
        <fullName evidence="3">Heterokaryon incompatibility domain-containing protein</fullName>
    </recommendedName>
</protein>
<dbReference type="PANTHER" id="PTHR24148">
    <property type="entry name" value="ANKYRIN REPEAT DOMAIN-CONTAINING PROTEIN 39 HOMOLOG-RELATED"/>
    <property type="match status" value="1"/>
</dbReference>
<feature type="compositionally biased region" description="Low complexity" evidence="1">
    <location>
        <begin position="1030"/>
        <end position="1041"/>
    </location>
</feature>
<feature type="domain" description="Heterokaryon incompatibility" evidence="3">
    <location>
        <begin position="323"/>
        <end position="469"/>
    </location>
</feature>
<keyword evidence="2" id="KW-0812">Transmembrane</keyword>
<dbReference type="InterPro" id="IPR052895">
    <property type="entry name" value="HetReg/Transcr_Mod"/>
</dbReference>
<evidence type="ECO:0000256" key="1">
    <source>
        <dbReference type="SAM" id="MobiDB-lite"/>
    </source>
</evidence>
<feature type="compositionally biased region" description="Basic and acidic residues" evidence="1">
    <location>
        <begin position="270"/>
        <end position="281"/>
    </location>
</feature>
<dbReference type="InParanoid" id="A0A1E1L723"/>
<dbReference type="AlphaFoldDB" id="A0A1E1L723"/>
<reference evidence="5" key="1">
    <citation type="submission" date="2016-03" db="EMBL/GenBank/DDBJ databases">
        <authorList>
            <person name="Ploux O."/>
        </authorList>
    </citation>
    <scope>NUCLEOTIDE SEQUENCE [LARGE SCALE GENOMIC DNA]</scope>
    <source>
        <strain evidence="5">UK7</strain>
    </source>
</reference>
<proteinExistence type="predicted"/>
<feature type="compositionally biased region" description="Polar residues" evidence="1">
    <location>
        <begin position="145"/>
        <end position="156"/>
    </location>
</feature>
<comment type="caution">
    <text evidence="4">The sequence shown here is derived from an EMBL/GenBank/DDBJ whole genome shotgun (WGS) entry which is preliminary data.</text>
</comment>
<gene>
    <name evidence="4" type="ORF">RCO7_03261</name>
</gene>
<evidence type="ECO:0000259" key="3">
    <source>
        <dbReference type="Pfam" id="PF06985"/>
    </source>
</evidence>
<feature type="region of interest" description="Disordered" evidence="1">
    <location>
        <begin position="126"/>
        <end position="156"/>
    </location>
</feature>
<keyword evidence="5" id="KW-1185">Reference proteome</keyword>
<keyword evidence="2" id="KW-1133">Transmembrane helix</keyword>
<feature type="region of interest" description="Disordered" evidence="1">
    <location>
        <begin position="260"/>
        <end position="286"/>
    </location>
</feature>
<feature type="transmembrane region" description="Helical" evidence="2">
    <location>
        <begin position="950"/>
        <end position="973"/>
    </location>
</feature>
<feature type="compositionally biased region" description="Basic and acidic residues" evidence="1">
    <location>
        <begin position="135"/>
        <end position="144"/>
    </location>
</feature>
<sequence>MSFEDIYRDYTISEENGSFSCPPLPTFSFPELSPDFTTENDKKNWKILGDILNKCSEQVSTLDNLVKELVSVNKRFRFISDSVKWLKLELERMCEMPPLAFSDDVSQIDKGNDILYPDEPIQDVLAQDPSYSNDLDERVDDRSETAGSISHSDSVSAPKSVYDRKYAHVAESKFQPSETYDWSEIEDDILLLQEVIIMNPLMAVYEILDDKPISEEDLDKLFAQSPLVNWDGTNENNLLEVLKSLTASYVEWHRSRPADPSRVENSTGIGKEDKYNCESPHKYPSPRMTDAHEIRILELLPGSEEDPVCCQLSIEHLFDDPRYKALSYAWGSATDMKTIQLNEVNFEITPNLESALRHLRDEVEPRRLWVDALCINQADPVEKQLQVGLMSQIYPAAEQVLCWLGPEADDSDFVIKRLQHLADTPEREESDLDSNVLSEAEQNDEERLVRGLFLLKSRQWWSRLWTCQEYAFTLNDPLIICGKQSIPWSIFHHVARGKAMIPTTSIFPVGRSGGTGIKSSDFWDICEAVYRFDVACKLRTKQGFVGVERGASYHPIYTMAIQTQRHRCTDPRDKVYGILSFLSGPYRTLFPPNYTQPIDLVALKYSASVLMLSKSGRIYNQLPTGSTTVSKNSWVLGIYTNLADEKSDCTIIPMIKGNPDCASTGRETQCIAVGPRLLIRGVILELINTVTSISGDRDLNAAQAYTSLSEFRSAATTKAAEELDSTNFISRFQHLRTSDSVQEVTTYRLYNQDTFQWTPMISAKIQPTTVSHSYSARYGEWESEVNTGTENINLRMLVFLHNMENRALFITKSGFFGIGGDSIREGDLVAILFGFDTPMILRPQGSYFSLFGPAVVGGIMHGQLMEFVDDETSARQSIPIALLPHNLKPRHQFRATNDTTPPAQAPTMDLSSNNTGGIKISFVLTHLYNFTIFIFSLLFLLCYRFPKVTFFVGMLLSYIAISTILDVIVRAFFSTPVHRFPLVLLLIFIAIAWYLHRTIKKYDNFELREAFRAAELAAAEQARFLRAEEQGSSQRGSSSSSSEDDDGHDGPRGERASLGGLDLDVWQGGERRRGWTPRKP</sequence>
<feature type="region of interest" description="Disordered" evidence="1">
    <location>
        <begin position="1027"/>
        <end position="1080"/>
    </location>
</feature>
<dbReference type="Pfam" id="PF06985">
    <property type="entry name" value="HET"/>
    <property type="match status" value="1"/>
</dbReference>
<name>A0A1E1L723_9HELO</name>
<dbReference type="PANTHER" id="PTHR24148:SF64">
    <property type="entry name" value="HETEROKARYON INCOMPATIBILITY DOMAIN-CONTAINING PROTEIN"/>
    <property type="match status" value="1"/>
</dbReference>
<keyword evidence="2" id="KW-0472">Membrane</keyword>
<evidence type="ECO:0000256" key="2">
    <source>
        <dbReference type="SAM" id="Phobius"/>
    </source>
</evidence>
<organism evidence="4 5">
    <name type="scientific">Rhynchosporium graminicola</name>
    <dbReference type="NCBI Taxonomy" id="2792576"/>
    <lineage>
        <taxon>Eukaryota</taxon>
        <taxon>Fungi</taxon>
        <taxon>Dikarya</taxon>
        <taxon>Ascomycota</taxon>
        <taxon>Pezizomycotina</taxon>
        <taxon>Leotiomycetes</taxon>
        <taxon>Helotiales</taxon>
        <taxon>Ploettnerulaceae</taxon>
        <taxon>Rhynchosporium</taxon>
    </lineage>
</organism>